<protein>
    <submittedName>
        <fullName evidence="2">Uncharacterized protein</fullName>
    </submittedName>
</protein>
<dbReference type="EMBL" id="MFDO01000016">
    <property type="protein sequence ID" value="OGE65531.1"/>
    <property type="molecule type" value="Genomic_DNA"/>
</dbReference>
<comment type="caution">
    <text evidence="2">The sequence shown here is derived from an EMBL/GenBank/DDBJ whole genome shotgun (WGS) entry which is preliminary data.</text>
</comment>
<proteinExistence type="predicted"/>
<sequence length="135" mass="15186">MADGVKGATIQLATDIGETIIKPVTDEIGKALETGVSTVIHGPQQPLVDPKIQAQKKVDEEKRRQWALRVIDWNKKLTDDAQKIRMQNQQKKIEESQVKQQEEQVKQYKVEEKKKQTPSALAVRNTTESRKGVGG</sequence>
<gene>
    <name evidence="2" type="ORF">A3B49_01815</name>
</gene>
<name>A0A1F5MJI9_9BACT</name>
<evidence type="ECO:0000256" key="1">
    <source>
        <dbReference type="SAM" id="MobiDB-lite"/>
    </source>
</evidence>
<organism evidence="2 3">
    <name type="scientific">Candidatus Daviesbacteria bacterium RIFCSPLOWO2_01_FULL_40_24</name>
    <dbReference type="NCBI Taxonomy" id="1797787"/>
    <lineage>
        <taxon>Bacteria</taxon>
        <taxon>Candidatus Daviesiibacteriota</taxon>
    </lineage>
</organism>
<feature type="region of interest" description="Disordered" evidence="1">
    <location>
        <begin position="109"/>
        <end position="135"/>
    </location>
</feature>
<accession>A0A1F5MJI9</accession>
<evidence type="ECO:0000313" key="2">
    <source>
        <dbReference type="EMBL" id="OGE65531.1"/>
    </source>
</evidence>
<dbReference type="AlphaFoldDB" id="A0A1F5MJI9"/>
<evidence type="ECO:0000313" key="3">
    <source>
        <dbReference type="Proteomes" id="UP000178017"/>
    </source>
</evidence>
<dbReference type="Proteomes" id="UP000178017">
    <property type="component" value="Unassembled WGS sequence"/>
</dbReference>
<reference evidence="2 3" key="1">
    <citation type="journal article" date="2016" name="Nat. Commun.">
        <title>Thousands of microbial genomes shed light on interconnected biogeochemical processes in an aquifer system.</title>
        <authorList>
            <person name="Anantharaman K."/>
            <person name="Brown C.T."/>
            <person name="Hug L.A."/>
            <person name="Sharon I."/>
            <person name="Castelle C.J."/>
            <person name="Probst A.J."/>
            <person name="Thomas B.C."/>
            <person name="Singh A."/>
            <person name="Wilkins M.J."/>
            <person name="Karaoz U."/>
            <person name="Brodie E.L."/>
            <person name="Williams K.H."/>
            <person name="Hubbard S.S."/>
            <person name="Banfield J.F."/>
        </authorList>
    </citation>
    <scope>NUCLEOTIDE SEQUENCE [LARGE SCALE GENOMIC DNA]</scope>
</reference>